<dbReference type="SMART" id="SM00857">
    <property type="entry name" value="Resolvase"/>
    <property type="match status" value="1"/>
</dbReference>
<accession>A0A0R3LWC7</accession>
<reference evidence="4 5" key="1">
    <citation type="submission" date="2014-03" db="EMBL/GenBank/DDBJ databases">
        <title>Bradyrhizobium valentinum sp. nov., isolated from effective nodules of Lupinus mariae-josephae, a lupine endemic of basic-lime soils in Eastern Spain.</title>
        <authorList>
            <person name="Duran D."/>
            <person name="Rey L."/>
            <person name="Navarro A."/>
            <person name="Busquets A."/>
            <person name="Imperial J."/>
            <person name="Ruiz-Argueso T."/>
        </authorList>
    </citation>
    <scope>NUCLEOTIDE SEQUENCE [LARGE SCALE GENOMIC DNA]</scope>
    <source>
        <strain evidence="4 5">PAC68</strain>
    </source>
</reference>
<dbReference type="EMBL" id="LLXZ01000064">
    <property type="protein sequence ID" value="KRR09983.1"/>
    <property type="molecule type" value="Genomic_DNA"/>
</dbReference>
<organism evidence="4 5">
    <name type="scientific">Bradyrhizobium jicamae</name>
    <dbReference type="NCBI Taxonomy" id="280332"/>
    <lineage>
        <taxon>Bacteria</taxon>
        <taxon>Pseudomonadati</taxon>
        <taxon>Pseudomonadota</taxon>
        <taxon>Alphaproteobacteria</taxon>
        <taxon>Hyphomicrobiales</taxon>
        <taxon>Nitrobacteraceae</taxon>
        <taxon>Bradyrhizobium</taxon>
    </lineage>
</organism>
<evidence type="ECO:0000313" key="5">
    <source>
        <dbReference type="Proteomes" id="UP000050863"/>
    </source>
</evidence>
<keyword evidence="1" id="KW-0238">DNA-binding</keyword>
<name>A0A0R3LWC7_9BRAD</name>
<dbReference type="Proteomes" id="UP000050863">
    <property type="component" value="Unassembled WGS sequence"/>
</dbReference>
<dbReference type="PANTHER" id="PTHR30461">
    <property type="entry name" value="DNA-INVERTASE FROM LAMBDOID PROPHAGE"/>
    <property type="match status" value="1"/>
</dbReference>
<dbReference type="STRING" id="280332.CQ12_06115"/>
<gene>
    <name evidence="4" type="ORF">CQ12_06115</name>
</gene>
<comment type="caution">
    <text evidence="4">The sequence shown here is derived from an EMBL/GenBank/DDBJ whole genome shotgun (WGS) entry which is preliminary data.</text>
</comment>
<evidence type="ECO:0000256" key="1">
    <source>
        <dbReference type="ARBA" id="ARBA00023125"/>
    </source>
</evidence>
<sequence length="252" mass="27646">MAKQAQNGRNAPRFISYLRVSRESQGLHGLGIEAQRRAVRDYLSRVAATGALLAEYVEVESGKRDERPQLIKSIDHARNARATLVIAKLDRLSRDVHFLTGLERAGIEFIACDLPNANRLTITILAAVAEHEREMIAERTRAALAVAKERISKTGQLGHPEVKRLGNPNGAAHLKQYGNRAAVSALKSRADDTARRLSASLQAVMQAGPKSARSIAAALNDRGVLTPRGFQWDAKAVINLQRRLAALEQQRI</sequence>
<dbReference type="CDD" id="cd00338">
    <property type="entry name" value="Ser_Recombinase"/>
    <property type="match status" value="1"/>
</dbReference>
<dbReference type="InterPro" id="IPR036162">
    <property type="entry name" value="Resolvase-like_N_sf"/>
</dbReference>
<dbReference type="GO" id="GO:0003677">
    <property type="term" value="F:DNA binding"/>
    <property type="evidence" value="ECO:0007669"/>
    <property type="project" value="UniProtKB-KW"/>
</dbReference>
<dbReference type="GO" id="GO:0000150">
    <property type="term" value="F:DNA strand exchange activity"/>
    <property type="evidence" value="ECO:0007669"/>
    <property type="project" value="InterPro"/>
</dbReference>
<dbReference type="OrthoDB" id="2290206at2"/>
<dbReference type="Pfam" id="PF00239">
    <property type="entry name" value="Resolvase"/>
    <property type="match status" value="1"/>
</dbReference>
<dbReference type="PROSITE" id="PS51736">
    <property type="entry name" value="RECOMBINASES_3"/>
    <property type="match status" value="1"/>
</dbReference>
<dbReference type="SUPFAM" id="SSF53041">
    <property type="entry name" value="Resolvase-like"/>
    <property type="match status" value="1"/>
</dbReference>
<feature type="domain" description="Resolvase/invertase-type recombinase catalytic" evidence="3">
    <location>
        <begin position="13"/>
        <end position="151"/>
    </location>
</feature>
<evidence type="ECO:0000313" key="4">
    <source>
        <dbReference type="EMBL" id="KRR09983.1"/>
    </source>
</evidence>
<keyword evidence="5" id="KW-1185">Reference proteome</keyword>
<dbReference type="Gene3D" id="3.40.50.1390">
    <property type="entry name" value="Resolvase, N-terminal catalytic domain"/>
    <property type="match status" value="1"/>
</dbReference>
<dbReference type="AlphaFoldDB" id="A0A0R3LWC7"/>
<dbReference type="RefSeq" id="WP_057835278.1">
    <property type="nucleotide sequence ID" value="NZ_LLXZ01000064.1"/>
</dbReference>
<dbReference type="InterPro" id="IPR006119">
    <property type="entry name" value="Resolv_N"/>
</dbReference>
<evidence type="ECO:0000259" key="3">
    <source>
        <dbReference type="PROSITE" id="PS51736"/>
    </source>
</evidence>
<protein>
    <recommendedName>
        <fullName evidence="3">Resolvase/invertase-type recombinase catalytic domain-containing protein</fullName>
    </recommendedName>
</protein>
<dbReference type="PANTHER" id="PTHR30461:SF2">
    <property type="entry name" value="SERINE RECOMBINASE PINE-RELATED"/>
    <property type="match status" value="1"/>
</dbReference>
<keyword evidence="2" id="KW-0233">DNA recombination</keyword>
<dbReference type="InterPro" id="IPR050639">
    <property type="entry name" value="SSR_resolvase"/>
</dbReference>
<evidence type="ECO:0000256" key="2">
    <source>
        <dbReference type="ARBA" id="ARBA00023172"/>
    </source>
</evidence>
<proteinExistence type="predicted"/>